<proteinExistence type="inferred from homology"/>
<evidence type="ECO:0000313" key="5">
    <source>
        <dbReference type="EMBL" id="PTM56510.1"/>
    </source>
</evidence>
<comment type="subcellular location">
    <subcellularLocation>
        <location evidence="1">Endomembrane system</location>
        <topology evidence="1">Multi-pass membrane protein</topology>
    </subcellularLocation>
</comment>
<evidence type="ECO:0000313" key="6">
    <source>
        <dbReference type="Proteomes" id="UP000241639"/>
    </source>
</evidence>
<evidence type="ECO:0000256" key="3">
    <source>
        <dbReference type="SAM" id="Phobius"/>
    </source>
</evidence>
<evidence type="ECO:0000256" key="2">
    <source>
        <dbReference type="ARBA" id="ARBA00007362"/>
    </source>
</evidence>
<dbReference type="SUPFAM" id="SSF103481">
    <property type="entry name" value="Multidrug resistance efflux transporter EmrE"/>
    <property type="match status" value="2"/>
</dbReference>
<sequence length="297" mass="31237">MRMGLWLICLGAIAWGTAGLAAKLLILHHGMTPLEIGAWRLLVAAPLLWMAAIWESRGHVFVSAGRRGLVWILLFGLALAGYQLTYFNAVDRTLVSTATLIAICTAPLLVAAVSALVLREPLGARTLLALGLGVMGVALVIGISGLATLTDSRYLGGNLLALGAATCYGGYTLIGKQLVRMLPPFRIAAAAFSTGAMMLLPFIAWPPPSWQAWGLLLYLGAVPTGLAYLLYMAGLKRTSATHASIAALLEPLTASLLAMGLLGERLPLMGWLGATLLLASLAVMTVPKGNRVNRTEG</sequence>
<dbReference type="PANTHER" id="PTHR22911">
    <property type="entry name" value="ACYL-MALONYL CONDENSING ENZYME-RELATED"/>
    <property type="match status" value="1"/>
</dbReference>
<feature type="transmembrane region" description="Helical" evidence="3">
    <location>
        <begin position="243"/>
        <end position="262"/>
    </location>
</feature>
<dbReference type="Proteomes" id="UP000241639">
    <property type="component" value="Unassembled WGS sequence"/>
</dbReference>
<keyword evidence="6" id="KW-1185">Reference proteome</keyword>
<name>A0A2T4Z3P5_9BACL</name>
<feature type="transmembrane region" description="Helical" evidence="3">
    <location>
        <begin position="68"/>
        <end position="87"/>
    </location>
</feature>
<dbReference type="GO" id="GO:0016020">
    <property type="term" value="C:membrane"/>
    <property type="evidence" value="ECO:0007669"/>
    <property type="project" value="InterPro"/>
</dbReference>
<feature type="transmembrane region" description="Helical" evidence="3">
    <location>
        <begin position="127"/>
        <end position="149"/>
    </location>
</feature>
<gene>
    <name evidence="5" type="ORF">C8J48_2832</name>
</gene>
<feature type="transmembrane region" description="Helical" evidence="3">
    <location>
        <begin position="185"/>
        <end position="204"/>
    </location>
</feature>
<dbReference type="InterPro" id="IPR000620">
    <property type="entry name" value="EamA_dom"/>
</dbReference>
<evidence type="ECO:0000256" key="1">
    <source>
        <dbReference type="ARBA" id="ARBA00004127"/>
    </source>
</evidence>
<feature type="transmembrane region" description="Helical" evidence="3">
    <location>
        <begin position="37"/>
        <end position="56"/>
    </location>
</feature>
<keyword evidence="3" id="KW-0812">Transmembrane</keyword>
<feature type="transmembrane region" description="Helical" evidence="3">
    <location>
        <begin position="93"/>
        <end position="118"/>
    </location>
</feature>
<dbReference type="InterPro" id="IPR037185">
    <property type="entry name" value="EmrE-like"/>
</dbReference>
<feature type="transmembrane region" description="Helical" evidence="3">
    <location>
        <begin position="155"/>
        <end position="173"/>
    </location>
</feature>
<dbReference type="EMBL" id="PZZP01000002">
    <property type="protein sequence ID" value="PTM56510.1"/>
    <property type="molecule type" value="Genomic_DNA"/>
</dbReference>
<keyword evidence="3" id="KW-1133">Transmembrane helix</keyword>
<dbReference type="PANTHER" id="PTHR22911:SF79">
    <property type="entry name" value="MOBA-LIKE NTP TRANSFERASE DOMAIN-CONTAINING PROTEIN"/>
    <property type="match status" value="1"/>
</dbReference>
<comment type="similarity">
    <text evidence="2">Belongs to the EamA transporter family.</text>
</comment>
<accession>A0A2T4Z3P5</accession>
<reference evidence="5 6" key="1">
    <citation type="submission" date="2018-04" db="EMBL/GenBank/DDBJ databases">
        <title>Genomic Encyclopedia of Archaeal and Bacterial Type Strains, Phase II (KMG-II): from individual species to whole genera.</title>
        <authorList>
            <person name="Goeker M."/>
        </authorList>
    </citation>
    <scope>NUCLEOTIDE SEQUENCE [LARGE SCALE GENOMIC DNA]</scope>
    <source>
        <strain evidence="5 6">DSM 45169</strain>
    </source>
</reference>
<evidence type="ECO:0000259" key="4">
    <source>
        <dbReference type="Pfam" id="PF00892"/>
    </source>
</evidence>
<feature type="domain" description="EamA" evidence="4">
    <location>
        <begin position="157"/>
        <end position="285"/>
    </location>
</feature>
<comment type="caution">
    <text evidence="5">The sequence shown here is derived from an EMBL/GenBank/DDBJ whole genome shotgun (WGS) entry which is preliminary data.</text>
</comment>
<dbReference type="AlphaFoldDB" id="A0A2T4Z3P5"/>
<organism evidence="5 6">
    <name type="scientific">Desmospora activa DSM 45169</name>
    <dbReference type="NCBI Taxonomy" id="1121389"/>
    <lineage>
        <taxon>Bacteria</taxon>
        <taxon>Bacillati</taxon>
        <taxon>Bacillota</taxon>
        <taxon>Bacilli</taxon>
        <taxon>Bacillales</taxon>
        <taxon>Thermoactinomycetaceae</taxon>
        <taxon>Desmospora</taxon>
    </lineage>
</organism>
<feature type="transmembrane region" description="Helical" evidence="3">
    <location>
        <begin position="210"/>
        <end position="231"/>
    </location>
</feature>
<keyword evidence="3" id="KW-0472">Membrane</keyword>
<feature type="domain" description="EamA" evidence="4">
    <location>
        <begin position="3"/>
        <end position="141"/>
    </location>
</feature>
<dbReference type="Gene3D" id="1.10.3730.20">
    <property type="match status" value="1"/>
</dbReference>
<protein>
    <submittedName>
        <fullName evidence="5">DME family drug/metabolite transporter</fullName>
    </submittedName>
</protein>
<dbReference type="Pfam" id="PF00892">
    <property type="entry name" value="EamA"/>
    <property type="match status" value="2"/>
</dbReference>
<feature type="transmembrane region" description="Helical" evidence="3">
    <location>
        <begin position="268"/>
        <end position="286"/>
    </location>
</feature>